<reference evidence="2" key="1">
    <citation type="submission" date="2020-01" db="EMBL/GenBank/DDBJ databases">
        <authorList>
            <person name="Mishra B."/>
        </authorList>
    </citation>
    <scope>NUCLEOTIDE SEQUENCE [LARGE SCALE GENOMIC DNA]</scope>
</reference>
<evidence type="ECO:0000313" key="2">
    <source>
        <dbReference type="EMBL" id="CAA7044630.1"/>
    </source>
</evidence>
<dbReference type="InterPro" id="IPR036047">
    <property type="entry name" value="F-box-like_dom_sf"/>
</dbReference>
<dbReference type="InterPro" id="IPR032675">
    <property type="entry name" value="LRR_dom_sf"/>
</dbReference>
<dbReference type="SUPFAM" id="SSF81383">
    <property type="entry name" value="F-box domain"/>
    <property type="match status" value="1"/>
</dbReference>
<dbReference type="Gene3D" id="3.80.10.10">
    <property type="entry name" value="Ribonuclease Inhibitor"/>
    <property type="match status" value="1"/>
</dbReference>
<accession>A0A6D2K8P9</accession>
<feature type="domain" description="F-box" evidence="1">
    <location>
        <begin position="23"/>
        <end position="59"/>
    </location>
</feature>
<dbReference type="EMBL" id="CACVBM020001305">
    <property type="protein sequence ID" value="CAA7044630.1"/>
    <property type="molecule type" value="Genomic_DNA"/>
</dbReference>
<name>A0A6D2K8P9_9BRAS</name>
<comment type="caution">
    <text evidence="2">The sequence shown here is derived from an EMBL/GenBank/DDBJ whole genome shotgun (WGS) entry which is preliminary data.</text>
</comment>
<dbReference type="SUPFAM" id="SSF52047">
    <property type="entry name" value="RNI-like"/>
    <property type="match status" value="1"/>
</dbReference>
<dbReference type="Proteomes" id="UP000467841">
    <property type="component" value="Unassembled WGS sequence"/>
</dbReference>
<dbReference type="AlphaFoldDB" id="A0A6D2K8P9"/>
<evidence type="ECO:0000313" key="3">
    <source>
        <dbReference type="Proteomes" id="UP000467841"/>
    </source>
</evidence>
<sequence length="450" mass="51324">MEENSPTHARGMMVIHDQDWIGKLPDAILENILSRVHTEEAIRTTVLSTRWLDLWKWSPHLALDMRKLVKPTGASVHMAEALTKVIEKHCGHLESCTIHHYICQTEDGSLESLIDTMIRVKHTKALTLVNCGRSSGDIDLHVLPLAFCHHSLTSVSLSGYQVLNGSAFTNCCNLKTLKLLKTVFFRGRGLSRVFEFCPSLEVVVLDIKSRRNRRGVLKIENKNLKFLQVISCQGIDRIEVYAASLAVLDIRFISCEREKFILAAPKVRFNKNYWVHAGVPHPHLSYNISELAQEEKGIWHELMVSEFGEKRRHGSLSLSVDLTNLIEVEILKEVLLMWSTNAMKELEIYFKKNTNAPRQEGEAHKLLSEDENPFPNAEFCVETVWMYNFSGSSEEEFALASHFVKQKTVTKKMMIKTSWLNDQEKLEAESAVAKLNELPKGNQGLSIQWF</sequence>
<keyword evidence="3" id="KW-1185">Reference proteome</keyword>
<evidence type="ECO:0000259" key="1">
    <source>
        <dbReference type="Pfam" id="PF00646"/>
    </source>
</evidence>
<organism evidence="2 3">
    <name type="scientific">Microthlaspi erraticum</name>
    <dbReference type="NCBI Taxonomy" id="1685480"/>
    <lineage>
        <taxon>Eukaryota</taxon>
        <taxon>Viridiplantae</taxon>
        <taxon>Streptophyta</taxon>
        <taxon>Embryophyta</taxon>
        <taxon>Tracheophyta</taxon>
        <taxon>Spermatophyta</taxon>
        <taxon>Magnoliopsida</taxon>
        <taxon>eudicotyledons</taxon>
        <taxon>Gunneridae</taxon>
        <taxon>Pentapetalae</taxon>
        <taxon>rosids</taxon>
        <taxon>malvids</taxon>
        <taxon>Brassicales</taxon>
        <taxon>Brassicaceae</taxon>
        <taxon>Coluteocarpeae</taxon>
        <taxon>Microthlaspi</taxon>
    </lineage>
</organism>
<protein>
    <recommendedName>
        <fullName evidence="1">F-box domain-containing protein</fullName>
    </recommendedName>
</protein>
<dbReference type="PANTHER" id="PTHR32153">
    <property type="entry name" value="OJ000223_09.16 PROTEIN"/>
    <property type="match status" value="1"/>
</dbReference>
<dbReference type="InterPro" id="IPR044997">
    <property type="entry name" value="F-box_plant"/>
</dbReference>
<gene>
    <name evidence="2" type="ORF">MERR_LOCUS31865</name>
</gene>
<dbReference type="OrthoDB" id="1036505at2759"/>
<dbReference type="InterPro" id="IPR001810">
    <property type="entry name" value="F-box_dom"/>
</dbReference>
<proteinExistence type="predicted"/>
<dbReference type="Pfam" id="PF00646">
    <property type="entry name" value="F-box"/>
    <property type="match status" value="1"/>
</dbReference>